<name>A0ABN8VZS0_9BACT</name>
<sequence length="327" mass="37978">MLSRVADSIHWMSTYLERAENVARFIEVNLQMILDLPLFQEQTNHWKPLVSITGDDAYFYETYGEATRENVIRFHTFDHNYPNSIISCVTAARENARSIREIISSEMWEQINQFYLLLRMEETNGHALSNPFVFFQEVKTASHLFNGIMDATMTHGEAWNFGHLGGMLERADKTSRILDVKYFILLPKLEYIGTPVDDTQWGVLLKSTSGLEMYRKQYKHISPDNVVDFLILNREFPRSIHFCLNEAEEALSKITGSPPGTYRNQAEQTLGRLRSRMNYTTVAEIFSHGLHEYLDDFQGELNRINTEIGHTFFSQELPRKEEGAWQS</sequence>
<dbReference type="Proteomes" id="UP001157733">
    <property type="component" value="Chromosome"/>
</dbReference>
<dbReference type="PANTHER" id="PTHR34595">
    <property type="entry name" value="BLR5612 PROTEIN"/>
    <property type="match status" value="1"/>
</dbReference>
<accession>A0ABN8VZS0</accession>
<evidence type="ECO:0000313" key="3">
    <source>
        <dbReference type="Proteomes" id="UP001157733"/>
    </source>
</evidence>
<dbReference type="PANTHER" id="PTHR34595:SF7">
    <property type="entry name" value="SLL1039 PROTEIN"/>
    <property type="match status" value="1"/>
</dbReference>
<protein>
    <submittedName>
        <fullName evidence="2">Alpha-E domain-containing protein</fullName>
    </submittedName>
</protein>
<dbReference type="EMBL" id="OX336137">
    <property type="protein sequence ID" value="CAI2719255.1"/>
    <property type="molecule type" value="Genomic_DNA"/>
</dbReference>
<organism evidence="2 3">
    <name type="scientific">Nitrospina watsonii</name>
    <dbReference type="NCBI Taxonomy" id="1323948"/>
    <lineage>
        <taxon>Bacteria</taxon>
        <taxon>Pseudomonadati</taxon>
        <taxon>Nitrospinota/Tectimicrobiota group</taxon>
        <taxon>Nitrospinota</taxon>
        <taxon>Nitrospinia</taxon>
        <taxon>Nitrospinales</taxon>
        <taxon>Nitrospinaceae</taxon>
        <taxon>Nitrospina</taxon>
    </lineage>
</organism>
<keyword evidence="3" id="KW-1185">Reference proteome</keyword>
<evidence type="ECO:0000313" key="2">
    <source>
        <dbReference type="EMBL" id="CAI2719255.1"/>
    </source>
</evidence>
<gene>
    <name evidence="2" type="ORF">NSPWAT_2399</name>
</gene>
<proteinExistence type="predicted"/>
<dbReference type="RefSeq" id="WP_282012101.1">
    <property type="nucleotide sequence ID" value="NZ_OX336137.1"/>
</dbReference>
<reference evidence="2 3" key="1">
    <citation type="submission" date="2022-09" db="EMBL/GenBank/DDBJ databases">
        <authorList>
            <person name="Kop L."/>
        </authorList>
    </citation>
    <scope>NUCLEOTIDE SEQUENCE [LARGE SCALE GENOMIC DNA]</scope>
    <source>
        <strain evidence="2 3">347</strain>
    </source>
</reference>
<feature type="domain" description="DUF403" evidence="1">
    <location>
        <begin position="1"/>
        <end position="313"/>
    </location>
</feature>
<dbReference type="Pfam" id="PF04168">
    <property type="entry name" value="Alpha-E"/>
    <property type="match status" value="1"/>
</dbReference>
<evidence type="ECO:0000259" key="1">
    <source>
        <dbReference type="Pfam" id="PF04168"/>
    </source>
</evidence>
<dbReference type="InterPro" id="IPR051680">
    <property type="entry name" value="ATP-dep_Glu-Cys_Ligase-2"/>
</dbReference>
<dbReference type="InterPro" id="IPR007296">
    <property type="entry name" value="DUF403"/>
</dbReference>